<evidence type="ECO:0000313" key="2">
    <source>
        <dbReference type="EMBL" id="GLI71570.1"/>
    </source>
</evidence>
<organism evidence="2 3">
    <name type="scientific">Volvox africanus</name>
    <dbReference type="NCBI Taxonomy" id="51714"/>
    <lineage>
        <taxon>Eukaryota</taxon>
        <taxon>Viridiplantae</taxon>
        <taxon>Chlorophyta</taxon>
        <taxon>core chlorophytes</taxon>
        <taxon>Chlorophyceae</taxon>
        <taxon>CS clade</taxon>
        <taxon>Chlamydomonadales</taxon>
        <taxon>Volvocaceae</taxon>
        <taxon>Volvox</taxon>
    </lineage>
</organism>
<gene>
    <name evidence="2" type="ORF">VaNZ11_016834</name>
</gene>
<comment type="caution">
    <text evidence="2">The sequence shown here is derived from an EMBL/GenBank/DDBJ whole genome shotgun (WGS) entry which is preliminary data.</text>
</comment>
<reference evidence="2 3" key="1">
    <citation type="journal article" date="2023" name="IScience">
        <title>Expanded male sex-determining region conserved during the evolution of homothallism in the green alga Volvox.</title>
        <authorList>
            <person name="Yamamoto K."/>
            <person name="Matsuzaki R."/>
            <person name="Mahakham W."/>
            <person name="Heman W."/>
            <person name="Sekimoto H."/>
            <person name="Kawachi M."/>
            <person name="Minakuchi Y."/>
            <person name="Toyoda A."/>
            <person name="Nozaki H."/>
        </authorList>
    </citation>
    <scope>NUCLEOTIDE SEQUENCE [LARGE SCALE GENOMIC DNA]</scope>
    <source>
        <strain evidence="2 3">NIES-4468</strain>
    </source>
</reference>
<feature type="compositionally biased region" description="Gly residues" evidence="1">
    <location>
        <begin position="323"/>
        <end position="341"/>
    </location>
</feature>
<feature type="region of interest" description="Disordered" evidence="1">
    <location>
        <begin position="963"/>
        <end position="1004"/>
    </location>
</feature>
<dbReference type="EMBL" id="BSDZ01000116">
    <property type="protein sequence ID" value="GLI71570.1"/>
    <property type="molecule type" value="Genomic_DNA"/>
</dbReference>
<feature type="region of interest" description="Disordered" evidence="1">
    <location>
        <begin position="81"/>
        <end position="103"/>
    </location>
</feature>
<feature type="compositionally biased region" description="Gly residues" evidence="1">
    <location>
        <begin position="980"/>
        <end position="1001"/>
    </location>
</feature>
<feature type="region of interest" description="Disordered" evidence="1">
    <location>
        <begin position="296"/>
        <end position="358"/>
    </location>
</feature>
<name>A0ABQ5SPW7_9CHLO</name>
<feature type="region of interest" description="Disordered" evidence="1">
    <location>
        <begin position="811"/>
        <end position="847"/>
    </location>
</feature>
<feature type="compositionally biased region" description="Basic and acidic residues" evidence="1">
    <location>
        <begin position="910"/>
        <end position="920"/>
    </location>
</feature>
<sequence length="1056" mass="106626">QNTYCYDIDGSGAASSGGSGGGGDGRKIEGCICGGGGDGAKGGGGHRGDGDGLGGGGDVFCGFTNGFCFAQAGGDAAAGPLSAQHSSSTRLGPFSRGQHLPCSPTEAAVQPLSLNPSSAVRLLNIISKGSNISGASMEPPGGDSKLAGGISVIGSREAVDVGFGGEPRGGIGATSIGSPAASPACPVHHCICKDHHTLRADSGSCEVLHTRLHQLFDGPPPPCSLPVASTDPTLHPQLPEHSSGPPQRHRLQCPYLSPALQSKEQRFVQYNSTEPASPCTNISTFAPASPLAAVDSTGPMIIGRPHNAGSRTTLGGQQELNSGSGGAGSGSCNSGGGGGGRTSETMESAAPMPSPSPSGRIVKLAEKISPAPRPRLAPSCSAIRSQLEGQPVPAAFNPGPVPERRVPTRAFNGTTFRTTWSAVDFEPLDDFPSNSAMSMLAGGDGVADVGQPRNSCSISRKSASLQRRRLETVSGRGDGEEAAAAVVVVAAVAAAVPASSVADGDGDMFLAQWRAVHSSFKVDAPEAEVKATEGVRTGDVSGDFGDGADVLMQWRSSLDHPPSSSLVVGGSTALDRYAALTAHSPSWKYTAMYDMHDAKLLARLMTNRISLQRGMMIASCTGAVSRVESRQGAAAAVTAAVVTPRWRDHDPTLSSLAVTGSVPFLKPTAAVAAAAASTIPVVNSVGFDTFMANGGFTTHREKSSPARRGPAGGSDSTGAPSTALSATSHSLAIRGSGIAAAQAGELTSTRRSAPFAPPLQPPATVTFNAASAHPVGAPALAASTSTPRPSHGADVSAPTDVAAAASASAAANGCGSNATDGGSPRCRTGSRSSPYSRAEPDKQRGSRFWSRSSFRNLIGWPSNETTTWGSTAAATVAGTGGRVALGDRGIMTAVNVTGGGGSCTSAGEGQGHEGGSERRQRPTAGPQQERFLVSWKDTLQALRYQAIHGDLTPRSCNFSPRAHCGHKRATSSVITLDSSNGGGGGSSDGGGGGGGGRGGNRQGTKHMATVGAVWRRNVPSVATAARVCVAATSVTGRLWSALRSHPNRKSPPSLLP</sequence>
<feature type="region of interest" description="Disordered" evidence="1">
    <location>
        <begin position="696"/>
        <end position="725"/>
    </location>
</feature>
<feature type="region of interest" description="Disordered" evidence="1">
    <location>
        <begin position="743"/>
        <end position="765"/>
    </location>
</feature>
<feature type="region of interest" description="Disordered" evidence="1">
    <location>
        <begin position="779"/>
        <end position="799"/>
    </location>
</feature>
<keyword evidence="3" id="KW-1185">Reference proteome</keyword>
<dbReference type="Proteomes" id="UP001165090">
    <property type="component" value="Unassembled WGS sequence"/>
</dbReference>
<protein>
    <submittedName>
        <fullName evidence="2">Uncharacterized protein</fullName>
    </submittedName>
</protein>
<feature type="non-terminal residue" evidence="2">
    <location>
        <position position="1056"/>
    </location>
</feature>
<evidence type="ECO:0000256" key="1">
    <source>
        <dbReference type="SAM" id="MobiDB-lite"/>
    </source>
</evidence>
<feature type="non-terminal residue" evidence="2">
    <location>
        <position position="1"/>
    </location>
</feature>
<feature type="region of interest" description="Disordered" evidence="1">
    <location>
        <begin position="218"/>
        <end position="252"/>
    </location>
</feature>
<evidence type="ECO:0000313" key="3">
    <source>
        <dbReference type="Proteomes" id="UP001165090"/>
    </source>
</evidence>
<accession>A0ABQ5SPW7</accession>
<feature type="compositionally biased region" description="Polar residues" evidence="1">
    <location>
        <begin position="309"/>
        <end position="321"/>
    </location>
</feature>
<proteinExistence type="predicted"/>
<feature type="region of interest" description="Disordered" evidence="1">
    <location>
        <begin position="899"/>
        <end position="928"/>
    </location>
</feature>
<feature type="compositionally biased region" description="Gly residues" evidence="1">
    <location>
        <begin position="899"/>
        <end position="909"/>
    </location>
</feature>